<dbReference type="RefSeq" id="WP_016493286.1">
    <property type="nucleotide sequence ID" value="NC_021499.1"/>
</dbReference>
<dbReference type="HOGENOM" id="CLU_161367_0_0_6"/>
<reference evidence="3 4" key="1">
    <citation type="journal article" date="2013" name="Genome Announc.">
        <title>Complete Genome Sequence of the Carbazole Degrader Pseudomonas resinovorans Strain CA10 (NBRC 106553).</title>
        <authorList>
            <person name="Shintani M."/>
            <person name="Hosoyama A."/>
            <person name="Ohji S."/>
            <person name="Tsuchikane K."/>
            <person name="Takarada H."/>
            <person name="Yamazoe A."/>
            <person name="Fujita N."/>
            <person name="Nojiri H."/>
        </authorList>
    </citation>
    <scope>NUCLEOTIDE SEQUENCE [LARGE SCALE GENOMIC DNA]</scope>
    <source>
        <strain evidence="3 4">NBRC 106553</strain>
    </source>
</reference>
<organism evidence="3 4">
    <name type="scientific">Metapseudomonas resinovorans NBRC 106553</name>
    <dbReference type="NCBI Taxonomy" id="1245471"/>
    <lineage>
        <taxon>Bacteria</taxon>
        <taxon>Pseudomonadati</taxon>
        <taxon>Pseudomonadota</taxon>
        <taxon>Gammaproteobacteria</taxon>
        <taxon>Pseudomonadales</taxon>
        <taxon>Pseudomonadaceae</taxon>
        <taxon>Metapseudomonas</taxon>
    </lineage>
</organism>
<keyword evidence="2" id="KW-0472">Membrane</keyword>
<dbReference type="STRING" id="1245471.PCA10_34090"/>
<dbReference type="AlphaFoldDB" id="S6AX15"/>
<keyword evidence="2" id="KW-0812">Transmembrane</keyword>
<dbReference type="EMBL" id="AP013068">
    <property type="protein sequence ID" value="BAN49141.1"/>
    <property type="molecule type" value="Genomic_DNA"/>
</dbReference>
<dbReference type="Pfam" id="PF11162">
    <property type="entry name" value="DUF2946"/>
    <property type="match status" value="1"/>
</dbReference>
<evidence type="ECO:0000256" key="2">
    <source>
        <dbReference type="SAM" id="Phobius"/>
    </source>
</evidence>
<accession>S6AX15</accession>
<protein>
    <recommendedName>
        <fullName evidence="5">DUF2946 domain-containing protein</fullName>
    </recommendedName>
</protein>
<dbReference type="KEGG" id="pre:PCA10_34090"/>
<evidence type="ECO:0000313" key="4">
    <source>
        <dbReference type="Proteomes" id="UP000015503"/>
    </source>
</evidence>
<keyword evidence="4" id="KW-1185">Reference proteome</keyword>
<keyword evidence="2" id="KW-1133">Transmembrane helix</keyword>
<dbReference type="Proteomes" id="UP000015503">
    <property type="component" value="Chromosome"/>
</dbReference>
<dbReference type="PATRIC" id="fig|1245471.3.peg.3448"/>
<dbReference type="OrthoDB" id="7017304at2"/>
<dbReference type="InterPro" id="IPR021333">
    <property type="entry name" value="DUF2946"/>
</dbReference>
<proteinExistence type="predicted"/>
<evidence type="ECO:0000313" key="3">
    <source>
        <dbReference type="EMBL" id="BAN49141.1"/>
    </source>
</evidence>
<gene>
    <name evidence="3" type="ORF">PCA10_34090</name>
</gene>
<evidence type="ECO:0000256" key="1">
    <source>
        <dbReference type="SAM" id="MobiDB-lite"/>
    </source>
</evidence>
<name>S6AX15_METRE</name>
<feature type="transmembrane region" description="Helical" evidence="2">
    <location>
        <begin position="70"/>
        <end position="92"/>
    </location>
</feature>
<feature type="region of interest" description="Disordered" evidence="1">
    <location>
        <begin position="99"/>
        <end position="124"/>
    </location>
</feature>
<sequence length="124" mass="13110">MGFARQHRSLIAWMLYCCILFSAFVCAISHGQMSGLQLSGVGGLYCSVDGNSLSGLDSAPGDLPSGNLMPSFGCPLCSAFTLAIGLLFYLGWFPRPASTPRPAVEPCSKASPRCNWPPANPRAP</sequence>
<dbReference type="eggNOG" id="ENOG5031JVS">
    <property type="taxonomic scope" value="Bacteria"/>
</dbReference>
<evidence type="ECO:0008006" key="5">
    <source>
        <dbReference type="Google" id="ProtNLM"/>
    </source>
</evidence>